<dbReference type="AlphaFoldDB" id="A0A914SD58"/>
<organism evidence="1 2">
    <name type="scientific">Parascaris equorum</name>
    <name type="common">Equine roundworm</name>
    <dbReference type="NCBI Taxonomy" id="6256"/>
    <lineage>
        <taxon>Eukaryota</taxon>
        <taxon>Metazoa</taxon>
        <taxon>Ecdysozoa</taxon>
        <taxon>Nematoda</taxon>
        <taxon>Chromadorea</taxon>
        <taxon>Rhabditida</taxon>
        <taxon>Spirurina</taxon>
        <taxon>Ascaridomorpha</taxon>
        <taxon>Ascaridoidea</taxon>
        <taxon>Ascarididae</taxon>
        <taxon>Parascaris</taxon>
    </lineage>
</organism>
<dbReference type="Proteomes" id="UP000887564">
    <property type="component" value="Unplaced"/>
</dbReference>
<keyword evidence="1" id="KW-1185">Reference proteome</keyword>
<sequence length="44" mass="5257">MGDLMYQLSSMKFKDPVKDGEEKIKKDYDELLEQMQVAFRNLED</sequence>
<evidence type="ECO:0000313" key="2">
    <source>
        <dbReference type="WBParaSite" id="PEQ_0001200101-mRNA-1"/>
    </source>
</evidence>
<evidence type="ECO:0000313" key="1">
    <source>
        <dbReference type="Proteomes" id="UP000887564"/>
    </source>
</evidence>
<protein>
    <submittedName>
        <fullName evidence="2">Uncharacterized protein</fullName>
    </submittedName>
</protein>
<reference evidence="2" key="1">
    <citation type="submission" date="2022-11" db="UniProtKB">
        <authorList>
            <consortium name="WormBaseParasite"/>
        </authorList>
    </citation>
    <scope>IDENTIFICATION</scope>
</reference>
<dbReference type="WBParaSite" id="PEQ_0001200101-mRNA-1">
    <property type="protein sequence ID" value="PEQ_0001200101-mRNA-1"/>
    <property type="gene ID" value="PEQ_0001200101"/>
</dbReference>
<accession>A0A914SD58</accession>
<proteinExistence type="predicted"/>
<name>A0A914SD58_PAREQ</name>